<name>A0A0A5GLC5_9BACI</name>
<keyword evidence="2" id="KW-1185">Reference proteome</keyword>
<evidence type="ECO:0000313" key="2">
    <source>
        <dbReference type="Proteomes" id="UP000030528"/>
    </source>
</evidence>
<dbReference type="Pfam" id="PF22871">
    <property type="entry name" value="AimR"/>
    <property type="match status" value="1"/>
</dbReference>
<dbReference type="Proteomes" id="UP000030528">
    <property type="component" value="Unassembled WGS sequence"/>
</dbReference>
<reference evidence="1 2" key="1">
    <citation type="submission" date="2013-08" db="EMBL/GenBank/DDBJ databases">
        <authorList>
            <person name="Huang J."/>
            <person name="Wang G."/>
        </authorList>
    </citation>
    <scope>NUCLEOTIDE SEQUENCE [LARGE SCALE GENOMIC DNA]</scope>
    <source>
        <strain evidence="1 2">JSM 076056</strain>
    </source>
</reference>
<dbReference type="EMBL" id="AVPE01000001">
    <property type="protein sequence ID" value="KGX94071.1"/>
    <property type="molecule type" value="Genomic_DNA"/>
</dbReference>
<accession>A0A0A5GLC5</accession>
<dbReference type="STRING" id="1385510.GCA_000425205_00228"/>
<protein>
    <submittedName>
        <fullName evidence="1">Uncharacterized protein</fullName>
    </submittedName>
</protein>
<dbReference type="OrthoDB" id="2692106at2"/>
<dbReference type="RefSeq" id="WP_026799049.1">
    <property type="nucleotide sequence ID" value="NZ_AULI01000001.1"/>
</dbReference>
<evidence type="ECO:0000313" key="1">
    <source>
        <dbReference type="EMBL" id="KGX94071.1"/>
    </source>
</evidence>
<sequence>MREKSKRQKATYDYTGLYNRTHPSGSVLNEFTSRGKDEELPLHLIQLKLSMTYNTEETMGLLKEYCLLTENDWNMRLGLEYLYMNAYFNELTVLIRRNKESDNEENQQWGRLYELILDRMLGRVGSHAFLDGLNGIRLMSKELTFVVTYFVGASYGDMRRYGVMGNYYSRLSKQRDDIEDPMLLSFIEMKMNDFMFHYHWRRNELVLARKHGYWTLNHSQSSYKKVQTHENLALSYLLESYEQAMYHIHEAKKMAEQHRYHTRLSVLCNNDIPFIAAYHGQADGIETTDEIEQAHLHIAKGNIEEALEILLPIESPTPFQQYYLGKALKDQKLLWESYHRFKNEWGHYYFAQLPVQELKKLQ</sequence>
<dbReference type="eggNOG" id="ENOG502Z9E0">
    <property type="taxonomic scope" value="Bacteria"/>
</dbReference>
<comment type="caution">
    <text evidence="1">The sequence shown here is derived from an EMBL/GenBank/DDBJ whole genome shotgun (WGS) entry which is preliminary data.</text>
</comment>
<organism evidence="1 2">
    <name type="scientific">Pontibacillus halophilus JSM 076056 = DSM 19796</name>
    <dbReference type="NCBI Taxonomy" id="1385510"/>
    <lineage>
        <taxon>Bacteria</taxon>
        <taxon>Bacillati</taxon>
        <taxon>Bacillota</taxon>
        <taxon>Bacilli</taxon>
        <taxon>Bacillales</taxon>
        <taxon>Bacillaceae</taxon>
        <taxon>Pontibacillus</taxon>
    </lineage>
</organism>
<proteinExistence type="predicted"/>
<gene>
    <name evidence="1" type="ORF">N781_01250</name>
</gene>
<dbReference type="NCBIfam" id="NF038310">
    <property type="entry name" value="lysogeny_AimR"/>
    <property type="match status" value="1"/>
</dbReference>
<dbReference type="InterPro" id="IPR047705">
    <property type="entry name" value="AimR-like"/>
</dbReference>
<dbReference type="AlphaFoldDB" id="A0A0A5GLC5"/>